<protein>
    <submittedName>
        <fullName evidence="1">Uncharacterized protein</fullName>
    </submittedName>
</protein>
<name>A0A0L8VC08_9BACT</name>
<reference evidence="2" key="1">
    <citation type="submission" date="2015-07" db="EMBL/GenBank/DDBJ databases">
        <title>Genome sequencing of Sunxiuqinia dokdonensis strain SK.</title>
        <authorList>
            <person name="Ahn S."/>
            <person name="Kim B.-C."/>
        </authorList>
    </citation>
    <scope>NUCLEOTIDE SEQUENCE [LARGE SCALE GENOMIC DNA]</scope>
    <source>
        <strain evidence="2">SK</strain>
    </source>
</reference>
<evidence type="ECO:0000313" key="1">
    <source>
        <dbReference type="EMBL" id="KOH45989.1"/>
    </source>
</evidence>
<comment type="caution">
    <text evidence="1">The sequence shown here is derived from an EMBL/GenBank/DDBJ whole genome shotgun (WGS) entry which is preliminary data.</text>
</comment>
<proteinExistence type="predicted"/>
<keyword evidence="2" id="KW-1185">Reference proteome</keyword>
<dbReference type="EMBL" id="LGIA01000055">
    <property type="protein sequence ID" value="KOH45989.1"/>
    <property type="molecule type" value="Genomic_DNA"/>
</dbReference>
<organism evidence="1 2">
    <name type="scientific">Sunxiuqinia dokdonensis</name>
    <dbReference type="NCBI Taxonomy" id="1409788"/>
    <lineage>
        <taxon>Bacteria</taxon>
        <taxon>Pseudomonadati</taxon>
        <taxon>Bacteroidota</taxon>
        <taxon>Bacteroidia</taxon>
        <taxon>Marinilabiliales</taxon>
        <taxon>Prolixibacteraceae</taxon>
        <taxon>Sunxiuqinia</taxon>
    </lineage>
</organism>
<sequence length="42" mass="4591">MKVRPEAMKKRGRFVSNRVAICKAAGLLMESSVSKNVGDVLI</sequence>
<dbReference type="AlphaFoldDB" id="A0A0L8VC08"/>
<accession>A0A0L8VC08</accession>
<gene>
    <name evidence="1" type="ORF">NC99_11930</name>
</gene>
<dbReference type="Proteomes" id="UP000036958">
    <property type="component" value="Unassembled WGS sequence"/>
</dbReference>
<evidence type="ECO:0000313" key="2">
    <source>
        <dbReference type="Proteomes" id="UP000036958"/>
    </source>
</evidence>